<feature type="transmembrane region" description="Helical" evidence="16">
    <location>
        <begin position="6"/>
        <end position="25"/>
    </location>
</feature>
<dbReference type="GO" id="GO:0031966">
    <property type="term" value="C:mitochondrial membrane"/>
    <property type="evidence" value="ECO:0007669"/>
    <property type="project" value="UniProtKB-SubCell"/>
</dbReference>
<comment type="similarity">
    <text evidence="2">Belongs to the complex I subunit 6 family.</text>
</comment>
<evidence type="ECO:0000256" key="14">
    <source>
        <dbReference type="ARBA" id="ARBA00031019"/>
    </source>
</evidence>
<dbReference type="EC" id="7.1.1.2" evidence="3"/>
<evidence type="ECO:0000256" key="4">
    <source>
        <dbReference type="ARBA" id="ARBA00021095"/>
    </source>
</evidence>
<evidence type="ECO:0000256" key="1">
    <source>
        <dbReference type="ARBA" id="ARBA00004225"/>
    </source>
</evidence>
<dbReference type="InterPro" id="IPR050269">
    <property type="entry name" value="ComplexI_Subunit6"/>
</dbReference>
<geneLocation type="mitochondrion" evidence="17"/>
<evidence type="ECO:0000256" key="15">
    <source>
        <dbReference type="ARBA" id="ARBA00049551"/>
    </source>
</evidence>
<gene>
    <name evidence="17" type="primary">NAD6</name>
    <name evidence="17" type="synonym">ND6</name>
</gene>
<evidence type="ECO:0000256" key="10">
    <source>
        <dbReference type="ARBA" id="ARBA00022989"/>
    </source>
</evidence>
<keyword evidence="9" id="KW-0249">Electron transport</keyword>
<feature type="transmembrane region" description="Helical" evidence="16">
    <location>
        <begin position="32"/>
        <end position="52"/>
    </location>
</feature>
<evidence type="ECO:0000256" key="12">
    <source>
        <dbReference type="ARBA" id="ARBA00023128"/>
    </source>
</evidence>
<proteinExistence type="inferred from homology"/>
<reference evidence="17" key="1">
    <citation type="journal article" date="2018" name="Mitochondrial DNA Part B Resour">
        <title>The complete mitochondrial genome of yellow crazy ant, Anoplolepis gracilipes (Hymenoptera: Formicidae).</title>
        <authorList>
            <person name="Lee C.-C."/>
            <person name="Wang J."/>
            <person name="Matsuura K."/>
            <person name="Yang C.-C.S."/>
        </authorList>
    </citation>
    <scope>NUCLEOTIDE SEQUENCE</scope>
</reference>
<sequence>MNKELLIFTILIFLMFFIILFFLTTNNNSIHPIWMIISILIFSMLICMNLSIWQSNYIYSIMLFLIMISGLLIIFLYFTSLISNDQNKLNNYNFYLLMLFILNWLLLISFMYFNFPWSNLFKNKFNYNDSIMILKFNEMNFQNIINLYEYPYNNMTISSMFYLLISLFTIIKICSIKLFTMRKIN</sequence>
<feature type="transmembrane region" description="Helical" evidence="16">
    <location>
        <begin position="160"/>
        <end position="179"/>
    </location>
</feature>
<evidence type="ECO:0000256" key="3">
    <source>
        <dbReference type="ARBA" id="ARBA00012944"/>
    </source>
</evidence>
<evidence type="ECO:0000256" key="11">
    <source>
        <dbReference type="ARBA" id="ARBA00023027"/>
    </source>
</evidence>
<evidence type="ECO:0000256" key="8">
    <source>
        <dbReference type="ARBA" id="ARBA00022967"/>
    </source>
</evidence>
<feature type="transmembrane region" description="Helical" evidence="16">
    <location>
        <begin position="58"/>
        <end position="82"/>
    </location>
</feature>
<keyword evidence="11" id="KW-0520">NAD</keyword>
<accession>A0A346KN60</accession>
<evidence type="ECO:0000256" key="9">
    <source>
        <dbReference type="ARBA" id="ARBA00022982"/>
    </source>
</evidence>
<evidence type="ECO:0000256" key="5">
    <source>
        <dbReference type="ARBA" id="ARBA00022448"/>
    </source>
</evidence>
<dbReference type="EMBL" id="MH122734">
    <property type="protein sequence ID" value="AXP85351.1"/>
    <property type="molecule type" value="Genomic_DNA"/>
</dbReference>
<comment type="catalytic activity">
    <reaction evidence="15">
        <text>a ubiquinone + NADH + 5 H(+)(in) = a ubiquinol + NAD(+) + 4 H(+)(out)</text>
        <dbReference type="Rhea" id="RHEA:29091"/>
        <dbReference type="Rhea" id="RHEA-COMP:9565"/>
        <dbReference type="Rhea" id="RHEA-COMP:9566"/>
        <dbReference type="ChEBI" id="CHEBI:15378"/>
        <dbReference type="ChEBI" id="CHEBI:16389"/>
        <dbReference type="ChEBI" id="CHEBI:17976"/>
        <dbReference type="ChEBI" id="CHEBI:57540"/>
        <dbReference type="ChEBI" id="CHEBI:57945"/>
        <dbReference type="EC" id="7.1.1.2"/>
    </reaction>
</comment>
<dbReference type="PANTHER" id="PTHR11435">
    <property type="entry name" value="NADH UBIQUINONE OXIDOREDUCTASE SUBUNIT ND6"/>
    <property type="match status" value="1"/>
</dbReference>
<evidence type="ECO:0000256" key="7">
    <source>
        <dbReference type="ARBA" id="ARBA00022692"/>
    </source>
</evidence>
<protein>
    <recommendedName>
        <fullName evidence="4">NADH-ubiquinone oxidoreductase chain 6</fullName>
        <ecNumber evidence="3">7.1.1.2</ecNumber>
    </recommendedName>
    <alternativeName>
        <fullName evidence="14">NADH dehydrogenase subunit 6</fullName>
    </alternativeName>
</protein>
<evidence type="ECO:0000256" key="16">
    <source>
        <dbReference type="SAM" id="Phobius"/>
    </source>
</evidence>
<keyword evidence="7 16" id="KW-0812">Transmembrane</keyword>
<keyword evidence="12 17" id="KW-0496">Mitochondrion</keyword>
<evidence type="ECO:0000256" key="6">
    <source>
        <dbReference type="ARBA" id="ARBA00022660"/>
    </source>
</evidence>
<name>A0A346KN60_ANOGC</name>
<comment type="subcellular location">
    <subcellularLocation>
        <location evidence="1">Mitochondrion membrane</location>
        <topology evidence="1">Multi-pass membrane protein</topology>
    </subcellularLocation>
</comment>
<dbReference type="GO" id="GO:0008137">
    <property type="term" value="F:NADH dehydrogenase (ubiquinone) activity"/>
    <property type="evidence" value="ECO:0007669"/>
    <property type="project" value="UniProtKB-EC"/>
</dbReference>
<evidence type="ECO:0000256" key="2">
    <source>
        <dbReference type="ARBA" id="ARBA00005698"/>
    </source>
</evidence>
<evidence type="ECO:0000256" key="13">
    <source>
        <dbReference type="ARBA" id="ARBA00023136"/>
    </source>
</evidence>
<dbReference type="PANTHER" id="PTHR11435:SF1">
    <property type="entry name" value="NADH-UBIQUINONE OXIDOREDUCTASE CHAIN 6"/>
    <property type="match status" value="1"/>
</dbReference>
<keyword evidence="5" id="KW-0813">Transport</keyword>
<keyword evidence="10 16" id="KW-1133">Transmembrane helix</keyword>
<feature type="transmembrane region" description="Helical" evidence="16">
    <location>
        <begin position="94"/>
        <end position="115"/>
    </location>
</feature>
<keyword evidence="6" id="KW-0679">Respiratory chain</keyword>
<organism evidence="17">
    <name type="scientific">Anoplolepis gracilipes</name>
    <name type="common">Yellow crazy ant</name>
    <dbReference type="NCBI Taxonomy" id="354296"/>
    <lineage>
        <taxon>Eukaryota</taxon>
        <taxon>Metazoa</taxon>
        <taxon>Ecdysozoa</taxon>
        <taxon>Arthropoda</taxon>
        <taxon>Hexapoda</taxon>
        <taxon>Insecta</taxon>
        <taxon>Pterygota</taxon>
        <taxon>Neoptera</taxon>
        <taxon>Endopterygota</taxon>
        <taxon>Hymenoptera</taxon>
        <taxon>Apocrita</taxon>
        <taxon>Aculeata</taxon>
        <taxon>Formicoidea</taxon>
        <taxon>Formicidae</taxon>
        <taxon>Formicinae</taxon>
        <taxon>Anoplolepis</taxon>
    </lineage>
</organism>
<keyword evidence="13 16" id="KW-0472">Membrane</keyword>
<dbReference type="AlphaFoldDB" id="A0A346KN60"/>
<evidence type="ECO:0000313" key="17">
    <source>
        <dbReference type="EMBL" id="AXP85351.1"/>
    </source>
</evidence>
<keyword evidence="8" id="KW-1278">Translocase</keyword>